<feature type="non-terminal residue" evidence="1">
    <location>
        <position position="47"/>
    </location>
</feature>
<evidence type="ECO:0000313" key="1">
    <source>
        <dbReference type="EMBL" id="SVD95196.1"/>
    </source>
</evidence>
<protein>
    <submittedName>
        <fullName evidence="1">Uncharacterized protein</fullName>
    </submittedName>
</protein>
<proteinExistence type="predicted"/>
<accession>A0A382ZI14</accession>
<dbReference type="AlphaFoldDB" id="A0A382ZI14"/>
<sequence>MTRAYALLASLLLIATPLAGCTSSPEIEELVDDILGCMDENAENYAE</sequence>
<gene>
    <name evidence="1" type="ORF">METZ01_LOCUS448050</name>
</gene>
<dbReference type="EMBL" id="UINC01184128">
    <property type="protein sequence ID" value="SVD95196.1"/>
    <property type="molecule type" value="Genomic_DNA"/>
</dbReference>
<name>A0A382ZI14_9ZZZZ</name>
<organism evidence="1">
    <name type="scientific">marine metagenome</name>
    <dbReference type="NCBI Taxonomy" id="408172"/>
    <lineage>
        <taxon>unclassified sequences</taxon>
        <taxon>metagenomes</taxon>
        <taxon>ecological metagenomes</taxon>
    </lineage>
</organism>
<reference evidence="1" key="1">
    <citation type="submission" date="2018-05" db="EMBL/GenBank/DDBJ databases">
        <authorList>
            <person name="Lanie J.A."/>
            <person name="Ng W.-L."/>
            <person name="Kazmierczak K.M."/>
            <person name="Andrzejewski T.M."/>
            <person name="Davidsen T.M."/>
            <person name="Wayne K.J."/>
            <person name="Tettelin H."/>
            <person name="Glass J.I."/>
            <person name="Rusch D."/>
            <person name="Podicherti R."/>
            <person name="Tsui H.-C.T."/>
            <person name="Winkler M.E."/>
        </authorList>
    </citation>
    <scope>NUCLEOTIDE SEQUENCE</scope>
</reference>